<keyword evidence="2" id="KW-1185">Reference proteome</keyword>
<dbReference type="AlphaFoldDB" id="A0A9Q1GY88"/>
<proteinExistence type="predicted"/>
<dbReference type="OrthoDB" id="5988713at2759"/>
<accession>A0A9Q1GY88</accession>
<dbReference type="Proteomes" id="UP001152320">
    <property type="component" value="Chromosome 15"/>
</dbReference>
<protein>
    <submittedName>
        <fullName evidence="1">Uncharacterized protein</fullName>
    </submittedName>
</protein>
<sequence length="179" mass="20464">MLKLFTAHVAEDFFSSNRYLQDHIPRCKQHVEYRFPGGVFQLTPTAFEKLETLNILVNQAERFYPFRITYDIETYLDKNDVIQSKGTKLQYIGQHKLPSISVCPNVPGYESPQCFICEGDDAQLVDAFTTYCREISQAAFERVSGSGSIAMAINTLKGMLMNEELLVQHDNKMRLIVVI</sequence>
<dbReference type="EMBL" id="JAIZAY010000015">
    <property type="protein sequence ID" value="KAJ8027944.1"/>
    <property type="molecule type" value="Genomic_DNA"/>
</dbReference>
<comment type="caution">
    <text evidence="1">The sequence shown here is derived from an EMBL/GenBank/DDBJ whole genome shotgun (WGS) entry which is preliminary data.</text>
</comment>
<reference evidence="1" key="1">
    <citation type="submission" date="2021-10" db="EMBL/GenBank/DDBJ databases">
        <title>Tropical sea cucumber genome reveals ecological adaptation and Cuvierian tubules defense mechanism.</title>
        <authorList>
            <person name="Chen T."/>
        </authorList>
    </citation>
    <scope>NUCLEOTIDE SEQUENCE</scope>
    <source>
        <strain evidence="1">Nanhai2018</strain>
        <tissue evidence="1">Muscle</tissue>
    </source>
</reference>
<evidence type="ECO:0000313" key="2">
    <source>
        <dbReference type="Proteomes" id="UP001152320"/>
    </source>
</evidence>
<gene>
    <name evidence="1" type="ORF">HOLleu_30044</name>
</gene>
<name>A0A9Q1GY88_HOLLE</name>
<organism evidence="1 2">
    <name type="scientific">Holothuria leucospilota</name>
    <name type="common">Black long sea cucumber</name>
    <name type="synonym">Mertensiothuria leucospilota</name>
    <dbReference type="NCBI Taxonomy" id="206669"/>
    <lineage>
        <taxon>Eukaryota</taxon>
        <taxon>Metazoa</taxon>
        <taxon>Echinodermata</taxon>
        <taxon>Eleutherozoa</taxon>
        <taxon>Echinozoa</taxon>
        <taxon>Holothuroidea</taxon>
        <taxon>Aspidochirotacea</taxon>
        <taxon>Aspidochirotida</taxon>
        <taxon>Holothuriidae</taxon>
        <taxon>Holothuria</taxon>
    </lineage>
</organism>
<evidence type="ECO:0000313" key="1">
    <source>
        <dbReference type="EMBL" id="KAJ8027944.1"/>
    </source>
</evidence>